<feature type="compositionally biased region" description="Polar residues" evidence="1">
    <location>
        <begin position="297"/>
        <end position="314"/>
    </location>
</feature>
<feature type="transmembrane region" description="Helical" evidence="2">
    <location>
        <begin position="54"/>
        <end position="75"/>
    </location>
</feature>
<feature type="non-terminal residue" evidence="3">
    <location>
        <position position="314"/>
    </location>
</feature>
<evidence type="ECO:0000256" key="1">
    <source>
        <dbReference type="SAM" id="MobiDB-lite"/>
    </source>
</evidence>
<evidence type="ECO:0000256" key="2">
    <source>
        <dbReference type="SAM" id="Phobius"/>
    </source>
</evidence>
<sequence>MLRIFGRLFLLGALLGALGELFSIELPTVRFPFSLSREIGFLHADLESGNTFPWFGWLTTIVFLGIGVFIELTFAKGFRFTPITLRRIERFKTIKRGYYSLILIFALAAIASLDHLLVGNEALAVKHNGNWSFPAFTREIEKGNAFGIKGDEGQGPPSYRDLQTSFADESGDNQVVMPLLPYAPTGDTIAAVSTKLEVDPNGLAMDGGKPFSGLAARIYDPAQPERMHLRFRFRNGRKDGPADGWDRNGTRVYGGAYIAGELVKDSESWNGAGDLATFLGQDSGELRQVHFPPSPPTFGSEQTHALGTNSKGYD</sequence>
<feature type="region of interest" description="Disordered" evidence="1">
    <location>
        <begin position="293"/>
        <end position="314"/>
    </location>
</feature>
<evidence type="ECO:0000313" key="3">
    <source>
        <dbReference type="EMBL" id="SVC86309.1"/>
    </source>
</evidence>
<accession>A0A382QLB5</accession>
<keyword evidence="2" id="KW-1133">Transmembrane helix</keyword>
<gene>
    <name evidence="3" type="ORF">METZ01_LOCUS339163</name>
</gene>
<organism evidence="3">
    <name type="scientific">marine metagenome</name>
    <dbReference type="NCBI Taxonomy" id="408172"/>
    <lineage>
        <taxon>unclassified sequences</taxon>
        <taxon>metagenomes</taxon>
        <taxon>ecological metagenomes</taxon>
    </lineage>
</organism>
<dbReference type="AlphaFoldDB" id="A0A382QLB5"/>
<protein>
    <submittedName>
        <fullName evidence="3">Uncharacterized protein</fullName>
    </submittedName>
</protein>
<proteinExistence type="predicted"/>
<keyword evidence="2" id="KW-0472">Membrane</keyword>
<name>A0A382QLB5_9ZZZZ</name>
<dbReference type="EMBL" id="UINC01115349">
    <property type="protein sequence ID" value="SVC86309.1"/>
    <property type="molecule type" value="Genomic_DNA"/>
</dbReference>
<reference evidence="3" key="1">
    <citation type="submission" date="2018-05" db="EMBL/GenBank/DDBJ databases">
        <authorList>
            <person name="Lanie J.A."/>
            <person name="Ng W.-L."/>
            <person name="Kazmierczak K.M."/>
            <person name="Andrzejewski T.M."/>
            <person name="Davidsen T.M."/>
            <person name="Wayne K.J."/>
            <person name="Tettelin H."/>
            <person name="Glass J.I."/>
            <person name="Rusch D."/>
            <person name="Podicherti R."/>
            <person name="Tsui H.-C.T."/>
            <person name="Winkler M.E."/>
        </authorList>
    </citation>
    <scope>NUCLEOTIDE SEQUENCE</scope>
</reference>
<feature type="transmembrane region" description="Helical" evidence="2">
    <location>
        <begin position="96"/>
        <end position="118"/>
    </location>
</feature>
<keyword evidence="2" id="KW-0812">Transmembrane</keyword>